<evidence type="ECO:0000259" key="2">
    <source>
        <dbReference type="PROSITE" id="PS50056"/>
    </source>
</evidence>
<dbReference type="Proteomes" id="UP000308489">
    <property type="component" value="Chromosome 1"/>
</dbReference>
<sequence>MYKKFNIRFSILLILLATFFSTISIVEAKQTISTTRNNEDVNLVTDSLNTKTLPKRFRKTSDLTDVDNNNLNLKGLNTLNISGSQQFSAFNLPLIINSIGNSKPITIVDLRQESHGFINGIPVSWKGAKNNANQGLTMKEVLSDEAAKLASIKLGEPITFYNHPDMKVIVESVQSENQLVNSKSLSYLRVPVTDGKIPTDEMVDYFVQWVKKQPKDIWLHFHCKEGIGRTTTFMAMYDMMKNSKEVTADDIIKRQVMLANFKKDKLDSFTNNERGRFLKSFYEYCKENSDSFDVKWSDWKKTHGTNNENPNKEIQRFIKHMNTEKTKPHLDALSFS</sequence>
<protein>
    <submittedName>
        <fullName evidence="3">Exported protein</fullName>
        <ecNumber evidence="3">3.1.3.48</ecNumber>
    </submittedName>
</protein>
<feature type="chain" id="PRO_5020425515" evidence="1">
    <location>
        <begin position="29"/>
        <end position="336"/>
    </location>
</feature>
<keyword evidence="1" id="KW-0732">Signal</keyword>
<keyword evidence="3" id="KW-0378">Hydrolase</keyword>
<keyword evidence="4" id="KW-1185">Reference proteome</keyword>
<dbReference type="InterPro" id="IPR000387">
    <property type="entry name" value="Tyr_Pase_dom"/>
</dbReference>
<dbReference type="GO" id="GO:0004725">
    <property type="term" value="F:protein tyrosine phosphatase activity"/>
    <property type="evidence" value="ECO:0007669"/>
    <property type="project" value="UniProtKB-EC"/>
</dbReference>
<dbReference type="InterPro" id="IPR016130">
    <property type="entry name" value="Tyr_Pase_AS"/>
</dbReference>
<dbReference type="RefSeq" id="WP_138211095.1">
    <property type="nucleotide sequence ID" value="NZ_CBCRUQ010000006.1"/>
</dbReference>
<dbReference type="SUPFAM" id="SSF52799">
    <property type="entry name" value="(Phosphotyrosine protein) phosphatases II"/>
    <property type="match status" value="1"/>
</dbReference>
<evidence type="ECO:0000313" key="4">
    <source>
        <dbReference type="Proteomes" id="UP000308489"/>
    </source>
</evidence>
<evidence type="ECO:0000313" key="3">
    <source>
        <dbReference type="EMBL" id="VTQ95893.1"/>
    </source>
</evidence>
<dbReference type="InterPro" id="IPR029021">
    <property type="entry name" value="Prot-tyrosine_phosphatase-like"/>
</dbReference>
<feature type="domain" description="Tyrosine specific protein phosphatases" evidence="2">
    <location>
        <begin position="204"/>
        <end position="253"/>
    </location>
</feature>
<reference evidence="3 4" key="1">
    <citation type="submission" date="2019-05" db="EMBL/GenBank/DDBJ databases">
        <authorList>
            <consortium name="Pathogen Informatics"/>
        </authorList>
    </citation>
    <scope>NUCLEOTIDE SEQUENCE [LARGE SCALE GENOMIC DNA]</scope>
    <source>
        <strain evidence="3 4">NCTC503</strain>
    </source>
</reference>
<dbReference type="OrthoDB" id="21920at2"/>
<dbReference type="Pfam" id="PF14566">
    <property type="entry name" value="PTPlike_phytase"/>
    <property type="match status" value="1"/>
</dbReference>
<feature type="signal peptide" evidence="1">
    <location>
        <begin position="1"/>
        <end position="28"/>
    </location>
</feature>
<dbReference type="PROSITE" id="PS50056">
    <property type="entry name" value="TYR_PHOSPHATASE_2"/>
    <property type="match status" value="1"/>
</dbReference>
<dbReference type="SMART" id="SM01301">
    <property type="entry name" value="PTPlike_phytase"/>
    <property type="match status" value="1"/>
</dbReference>
<organism evidence="3 4">
    <name type="scientific">Hathewaya histolytica</name>
    <name type="common">Clostridium histolyticum</name>
    <dbReference type="NCBI Taxonomy" id="1498"/>
    <lineage>
        <taxon>Bacteria</taxon>
        <taxon>Bacillati</taxon>
        <taxon>Bacillota</taxon>
        <taxon>Clostridia</taxon>
        <taxon>Eubacteriales</taxon>
        <taxon>Clostridiaceae</taxon>
        <taxon>Hathewaya</taxon>
    </lineage>
</organism>
<dbReference type="AlphaFoldDB" id="A0A4U9RXN0"/>
<gene>
    <name evidence="3" type="primary">hopD2</name>
    <name evidence="3" type="ORF">NCTC503_02601</name>
</gene>
<evidence type="ECO:0000256" key="1">
    <source>
        <dbReference type="SAM" id="SignalP"/>
    </source>
</evidence>
<accession>A0A4U9RXN0</accession>
<dbReference type="PROSITE" id="PS00383">
    <property type="entry name" value="TYR_PHOSPHATASE_1"/>
    <property type="match status" value="1"/>
</dbReference>
<dbReference type="KEGG" id="hhw:NCTC503_02601"/>
<name>A0A4U9RXN0_HATHI</name>
<dbReference type="Gene3D" id="3.90.190.10">
    <property type="entry name" value="Protein tyrosine phosphatase superfamily"/>
    <property type="match status" value="1"/>
</dbReference>
<dbReference type="EC" id="3.1.3.48" evidence="3"/>
<proteinExistence type="predicted"/>
<dbReference type="Gene3D" id="3.30.70.1690">
    <property type="match status" value="1"/>
</dbReference>
<dbReference type="EMBL" id="LR590481">
    <property type="protein sequence ID" value="VTQ95893.1"/>
    <property type="molecule type" value="Genomic_DNA"/>
</dbReference>